<dbReference type="PANTHER" id="PTHR31121:SF7">
    <property type="entry name" value="MANNOSYLTRANSFERASE KTR4-RELATED"/>
    <property type="match status" value="1"/>
</dbReference>
<name>A0ABR1HC17_9HYPO</name>
<evidence type="ECO:0000256" key="4">
    <source>
        <dbReference type="SAM" id="MobiDB-lite"/>
    </source>
</evidence>
<dbReference type="Proteomes" id="UP001498476">
    <property type="component" value="Unassembled WGS sequence"/>
</dbReference>
<dbReference type="Pfam" id="PF01793">
    <property type="entry name" value="Glyco_transf_15"/>
    <property type="match status" value="2"/>
</dbReference>
<evidence type="ECO:0000313" key="7">
    <source>
        <dbReference type="Proteomes" id="UP001498476"/>
    </source>
</evidence>
<organism evidence="6 7">
    <name type="scientific">Neonectria punicea</name>
    <dbReference type="NCBI Taxonomy" id="979145"/>
    <lineage>
        <taxon>Eukaryota</taxon>
        <taxon>Fungi</taxon>
        <taxon>Dikarya</taxon>
        <taxon>Ascomycota</taxon>
        <taxon>Pezizomycotina</taxon>
        <taxon>Sordariomycetes</taxon>
        <taxon>Hypocreomycetidae</taxon>
        <taxon>Hypocreales</taxon>
        <taxon>Nectriaceae</taxon>
        <taxon>Neonectria</taxon>
    </lineage>
</organism>
<evidence type="ECO:0000256" key="1">
    <source>
        <dbReference type="ARBA" id="ARBA00007677"/>
    </source>
</evidence>
<accession>A0ABR1HC17</accession>
<keyword evidence="7" id="KW-1185">Reference proteome</keyword>
<feature type="region of interest" description="Disordered" evidence="4">
    <location>
        <begin position="347"/>
        <end position="384"/>
    </location>
</feature>
<dbReference type="PANTHER" id="PTHR31121">
    <property type="entry name" value="ALPHA-1,2 MANNOSYLTRANSFERASE KTR1"/>
    <property type="match status" value="1"/>
</dbReference>
<reference evidence="6 7" key="1">
    <citation type="journal article" date="2025" name="Microbiol. Resour. Announc.">
        <title>Draft genome sequences for Neonectria magnoliae and Neonectria punicea, canker pathogens of Liriodendron tulipifera and Acer saccharum in West Virginia.</title>
        <authorList>
            <person name="Petronek H.M."/>
            <person name="Kasson M.T."/>
            <person name="Metheny A.M."/>
            <person name="Stauder C.M."/>
            <person name="Lovett B."/>
            <person name="Lynch S.C."/>
            <person name="Garnas J.R."/>
            <person name="Kasson L.R."/>
            <person name="Stajich J.E."/>
        </authorList>
    </citation>
    <scope>NUCLEOTIDE SEQUENCE [LARGE SCALE GENOMIC DNA]</scope>
    <source>
        <strain evidence="6 7">NRRL 64653</strain>
    </source>
</reference>
<comment type="similarity">
    <text evidence="1">Belongs to the glycosyltransferase 15 family.</text>
</comment>
<comment type="caution">
    <text evidence="6">The sequence shown here is derived from an EMBL/GenBank/DDBJ whole genome shotgun (WGS) entry which is preliminary data.</text>
</comment>
<dbReference type="InterPro" id="IPR002685">
    <property type="entry name" value="Glyco_trans_15"/>
</dbReference>
<evidence type="ECO:0000256" key="3">
    <source>
        <dbReference type="ARBA" id="ARBA00022679"/>
    </source>
</evidence>
<keyword evidence="5" id="KW-0732">Signal</keyword>
<dbReference type="Gene3D" id="3.90.550.10">
    <property type="entry name" value="Spore Coat Polysaccharide Biosynthesis Protein SpsA, Chain A"/>
    <property type="match status" value="1"/>
</dbReference>
<protein>
    <submittedName>
        <fullName evidence="6">Uncharacterized protein</fullName>
    </submittedName>
</protein>
<feature type="chain" id="PRO_5045161844" evidence="5">
    <location>
        <begin position="27"/>
        <end position="431"/>
    </location>
</feature>
<dbReference type="SUPFAM" id="SSF53448">
    <property type="entry name" value="Nucleotide-diphospho-sugar transferases"/>
    <property type="match status" value="1"/>
</dbReference>
<evidence type="ECO:0000256" key="5">
    <source>
        <dbReference type="SAM" id="SignalP"/>
    </source>
</evidence>
<dbReference type="EMBL" id="JAZAVJ010000051">
    <property type="protein sequence ID" value="KAK7418081.1"/>
    <property type="molecule type" value="Genomic_DNA"/>
</dbReference>
<keyword evidence="2" id="KW-0328">Glycosyltransferase</keyword>
<feature type="signal peptide" evidence="5">
    <location>
        <begin position="1"/>
        <end position="26"/>
    </location>
</feature>
<evidence type="ECO:0000313" key="6">
    <source>
        <dbReference type="EMBL" id="KAK7418081.1"/>
    </source>
</evidence>
<sequence>MIKRVLSLPLWAWISFLLHVPTLIHGLGPSDPAPRAALVTLAYDFDLPAMIFSMRQLEDQFNSRYRYHWIFFSTRELSEDFKRLTSNATSATCIYEVIPDERWNVPGLVDHDRYCTSPHDELDYGVGLEAPVDARQRYRWNSGLFASEKRLKDYDWFWRIEPGTQLTHDIDFDVFRFMRDNGIKYGFHRDGLAETNLRVLSPQVRSFIDKHPDLLHEEADVSWLFDNSHAETCSSGMKEDEDPEGRPSLASRSGTILPQDDFDDIDGGDDMISSLTSAFTSWISGIYPTFEIGSLALFRSPNHAAFFEHLDSADFYHHPFKDMPVHTLSASMFLPRQSILNFGKGARFRARQEDRPSQPEATLDPDIEFKDSAHRTEKSTNKPGLMRDAKEIMAMWLACWEVMARDIERQEAIPGLMSGNTVIDERNFSLI</sequence>
<gene>
    <name evidence="6" type="ORF">QQX98_004220</name>
</gene>
<feature type="region of interest" description="Disordered" evidence="4">
    <location>
        <begin position="232"/>
        <end position="255"/>
    </location>
</feature>
<dbReference type="InterPro" id="IPR029044">
    <property type="entry name" value="Nucleotide-diphossugar_trans"/>
</dbReference>
<feature type="compositionally biased region" description="Basic and acidic residues" evidence="4">
    <location>
        <begin position="367"/>
        <end position="384"/>
    </location>
</feature>
<keyword evidence="3" id="KW-0808">Transferase</keyword>
<proteinExistence type="inferred from homology"/>
<evidence type="ECO:0000256" key="2">
    <source>
        <dbReference type="ARBA" id="ARBA00022676"/>
    </source>
</evidence>